<evidence type="ECO:0000259" key="1">
    <source>
        <dbReference type="Pfam" id="PF06452"/>
    </source>
</evidence>
<dbReference type="EMBL" id="JBHULB010000083">
    <property type="protein sequence ID" value="MFD2589155.1"/>
    <property type="molecule type" value="Genomic_DNA"/>
</dbReference>
<accession>A0ABW5N323</accession>
<dbReference type="InterPro" id="IPR010502">
    <property type="entry name" value="Carb-bd_dom_fam9"/>
</dbReference>
<evidence type="ECO:0000313" key="2">
    <source>
        <dbReference type="EMBL" id="MFD2589155.1"/>
    </source>
</evidence>
<dbReference type="RefSeq" id="WP_377768631.1">
    <property type="nucleotide sequence ID" value="NZ_JBHULB010000083.1"/>
</dbReference>
<dbReference type="CDD" id="cd09620">
    <property type="entry name" value="CBM9_like_3"/>
    <property type="match status" value="1"/>
</dbReference>
<proteinExistence type="predicted"/>
<evidence type="ECO:0000313" key="3">
    <source>
        <dbReference type="Proteomes" id="UP001597526"/>
    </source>
</evidence>
<organism evidence="2 3">
    <name type="scientific">Croceitalea marina</name>
    <dbReference type="NCBI Taxonomy" id="1775166"/>
    <lineage>
        <taxon>Bacteria</taxon>
        <taxon>Pseudomonadati</taxon>
        <taxon>Bacteroidota</taxon>
        <taxon>Flavobacteriia</taxon>
        <taxon>Flavobacteriales</taxon>
        <taxon>Flavobacteriaceae</taxon>
        <taxon>Croceitalea</taxon>
    </lineage>
</organism>
<dbReference type="Proteomes" id="UP001597526">
    <property type="component" value="Unassembled WGS sequence"/>
</dbReference>
<gene>
    <name evidence="2" type="ORF">ACFSQJ_19685</name>
</gene>
<sequence length="368" mass="43468">MISFSDHSIDYHKSKKENLFRVDFKFVKSMLLPLFLMYGGMHCSISQPIPKIYTAFKIDQELLIDGNENEVAWQFIPWSDNFIDIEGVKAPKYNTKVKMAWNDTYFYLLAKLEEQHVWGDLKKKDTVIFYNNDFEVFIDPDGDTHNYYELEINALNTAWDLFLTKPYRNGGKVLDSWDIQGLKSAIKIEGTLNDPSDEDKGWSIEIAIPWVAITEASNSNKAPANHFWRINFSRVNWDFDISDKNYSRKKDAAGKYMPEYNWVWSPQEVINMHEPERWGYVYFSDELSSSGFQFELPRDEKLKWKLYEQYRKLHEDLNYEIPDKFVNDDTSISLNLEKHLLGWNLWVLSPYTNKKLIISKDGKFNSIK</sequence>
<dbReference type="Pfam" id="PF06452">
    <property type="entry name" value="CBM9_1"/>
    <property type="match status" value="1"/>
</dbReference>
<dbReference type="PANTHER" id="PTHR35532:SF5">
    <property type="entry name" value="CARBOHYDRATE-BINDING DOMAIN-CONTAINING PROTEIN"/>
    <property type="match status" value="1"/>
</dbReference>
<dbReference type="Gene3D" id="2.60.40.1190">
    <property type="match status" value="1"/>
</dbReference>
<reference evidence="3" key="1">
    <citation type="journal article" date="2019" name="Int. J. Syst. Evol. Microbiol.">
        <title>The Global Catalogue of Microorganisms (GCM) 10K type strain sequencing project: providing services to taxonomists for standard genome sequencing and annotation.</title>
        <authorList>
            <consortium name="The Broad Institute Genomics Platform"/>
            <consortium name="The Broad Institute Genome Sequencing Center for Infectious Disease"/>
            <person name="Wu L."/>
            <person name="Ma J."/>
        </authorList>
    </citation>
    <scope>NUCLEOTIDE SEQUENCE [LARGE SCALE GENOMIC DNA]</scope>
    <source>
        <strain evidence="3">KCTC 52368</strain>
    </source>
</reference>
<feature type="domain" description="Carbohydrate-binding" evidence="1">
    <location>
        <begin position="64"/>
        <end position="219"/>
    </location>
</feature>
<keyword evidence="3" id="KW-1185">Reference proteome</keyword>
<comment type="caution">
    <text evidence="2">The sequence shown here is derived from an EMBL/GenBank/DDBJ whole genome shotgun (WGS) entry which is preliminary data.</text>
</comment>
<protein>
    <submittedName>
        <fullName evidence="2">Carbohydrate-binding family 9-like protein</fullName>
    </submittedName>
</protein>
<dbReference type="SUPFAM" id="SSF49344">
    <property type="entry name" value="CBD9-like"/>
    <property type="match status" value="1"/>
</dbReference>
<dbReference type="PANTHER" id="PTHR35532">
    <property type="entry name" value="SIMILAR TO POLYHYDROXYALKANOATE DEPOLYMERASE"/>
    <property type="match status" value="1"/>
</dbReference>
<name>A0ABW5N323_9FLAO</name>